<evidence type="ECO:0000313" key="1">
    <source>
        <dbReference type="EMBL" id="MBB4909101.1"/>
    </source>
</evidence>
<reference evidence="1 2" key="1">
    <citation type="submission" date="2020-08" db="EMBL/GenBank/DDBJ databases">
        <title>Genomic Encyclopedia of Type Strains, Phase III (KMG-III): the genomes of soil and plant-associated and newly described type strains.</title>
        <authorList>
            <person name="Whitman W."/>
        </authorList>
    </citation>
    <scope>NUCLEOTIDE SEQUENCE [LARGE SCALE GENOMIC DNA]</scope>
    <source>
        <strain evidence="1 2">CECT 8960</strain>
    </source>
</reference>
<evidence type="ECO:0000313" key="2">
    <source>
        <dbReference type="Proteomes" id="UP000520767"/>
    </source>
</evidence>
<dbReference type="EMBL" id="JACHJQ010000005">
    <property type="protein sequence ID" value="MBB4909101.1"/>
    <property type="molecule type" value="Genomic_DNA"/>
</dbReference>
<organism evidence="1 2">
    <name type="scientific">Actinophytocola algeriensis</name>
    <dbReference type="NCBI Taxonomy" id="1768010"/>
    <lineage>
        <taxon>Bacteria</taxon>
        <taxon>Bacillati</taxon>
        <taxon>Actinomycetota</taxon>
        <taxon>Actinomycetes</taxon>
        <taxon>Pseudonocardiales</taxon>
        <taxon>Pseudonocardiaceae</taxon>
    </lineage>
</organism>
<keyword evidence="2" id="KW-1185">Reference proteome</keyword>
<gene>
    <name evidence="1" type="ORF">FHR82_005354</name>
</gene>
<accession>A0A7W7Q9I5</accession>
<dbReference type="Proteomes" id="UP000520767">
    <property type="component" value="Unassembled WGS sequence"/>
</dbReference>
<name>A0A7W7Q9I5_9PSEU</name>
<dbReference type="RefSeq" id="WP_184813145.1">
    <property type="nucleotide sequence ID" value="NZ_JACHJQ010000005.1"/>
</dbReference>
<proteinExistence type="predicted"/>
<sequence length="106" mass="12285">MTPAKLLTKIGQVFPDADPADIQRQLDGYAGPERLRVHLAILKLCDEDRRDSPLHYVDTACQDHRDVLMWAESPQQLRPDWFSLSVTDRAKVVKADRQQYARWLAR</sequence>
<dbReference type="AlphaFoldDB" id="A0A7W7Q9I5"/>
<protein>
    <submittedName>
        <fullName evidence="1">Uncharacterized protein</fullName>
    </submittedName>
</protein>
<comment type="caution">
    <text evidence="1">The sequence shown here is derived from an EMBL/GenBank/DDBJ whole genome shotgun (WGS) entry which is preliminary data.</text>
</comment>